<reference evidence="2 3" key="1">
    <citation type="submission" date="2019-07" db="EMBL/GenBank/DDBJ databases">
        <title>Whole genome shotgun sequence of Actinotalea fermentans NBRC 105374.</title>
        <authorList>
            <person name="Hosoyama A."/>
            <person name="Uohara A."/>
            <person name="Ohji S."/>
            <person name="Ichikawa N."/>
        </authorList>
    </citation>
    <scope>NUCLEOTIDE SEQUENCE [LARGE SCALE GENOMIC DNA]</scope>
    <source>
        <strain evidence="2 3">NBRC 105374</strain>
    </source>
</reference>
<proteinExistence type="predicted"/>
<name>A0A511YXJ8_9CELL</name>
<accession>A0A511YXJ8</accession>
<evidence type="ECO:0000313" key="3">
    <source>
        <dbReference type="Proteomes" id="UP000321484"/>
    </source>
</evidence>
<dbReference type="EMBL" id="BJYK01000004">
    <property type="protein sequence ID" value="GEN79922.1"/>
    <property type="molecule type" value="Genomic_DNA"/>
</dbReference>
<protein>
    <submittedName>
        <fullName evidence="2">Uncharacterized protein</fullName>
    </submittedName>
</protein>
<evidence type="ECO:0000256" key="1">
    <source>
        <dbReference type="SAM" id="MobiDB-lite"/>
    </source>
</evidence>
<dbReference type="AlphaFoldDB" id="A0A511YXJ8"/>
<feature type="region of interest" description="Disordered" evidence="1">
    <location>
        <begin position="1"/>
        <end position="24"/>
    </location>
</feature>
<gene>
    <name evidence="2" type="ORF">AFE02nite_16560</name>
</gene>
<keyword evidence="3" id="KW-1185">Reference proteome</keyword>
<comment type="caution">
    <text evidence="2">The sequence shown here is derived from an EMBL/GenBank/DDBJ whole genome shotgun (WGS) entry which is preliminary data.</text>
</comment>
<dbReference type="RefSeq" id="WP_261765546.1">
    <property type="nucleotide sequence ID" value="NZ_BJYK01000004.1"/>
</dbReference>
<evidence type="ECO:0000313" key="2">
    <source>
        <dbReference type="EMBL" id="GEN79922.1"/>
    </source>
</evidence>
<organism evidence="2 3">
    <name type="scientific">Actinotalea fermentans</name>
    <dbReference type="NCBI Taxonomy" id="43671"/>
    <lineage>
        <taxon>Bacteria</taxon>
        <taxon>Bacillati</taxon>
        <taxon>Actinomycetota</taxon>
        <taxon>Actinomycetes</taxon>
        <taxon>Micrococcales</taxon>
        <taxon>Cellulomonadaceae</taxon>
        <taxon>Actinotalea</taxon>
    </lineage>
</organism>
<sequence>MALPPETPGPGSEVATPTPDAAPDVTRVVDRPVEPEPHLTSVTGIRILDAALDKAVSVPSASIRNHVDKLRARNPHASPQQIVTLLEREYLLAVSASGGAVGAAAAAPAVGTGVAMTLTASEVATFFGASAAFALAVAEVHGIQVEDVARRRTLVLATVLGDQGASVVGTEAGLTSMGGAWAKQVLTKMPSSTVRKVNGALARRMLKRQAAKHGALAFGRLVPFGVGAAIGVAGARSLGRTVVEGARRAFGPPPPSFPATIEVVAIAKDLERLPTRFRLPHRRAPQ</sequence>
<dbReference type="Proteomes" id="UP000321484">
    <property type="component" value="Unassembled WGS sequence"/>
</dbReference>